<proteinExistence type="predicted"/>
<protein>
    <submittedName>
        <fullName evidence="3">Cyclic nucleotide-binding protein</fullName>
    </submittedName>
</protein>
<organism evidence="3 4">
    <name type="scientific">Oharaeibacter diazotrophicus</name>
    <dbReference type="NCBI Taxonomy" id="1920512"/>
    <lineage>
        <taxon>Bacteria</taxon>
        <taxon>Pseudomonadati</taxon>
        <taxon>Pseudomonadota</taxon>
        <taxon>Alphaproteobacteria</taxon>
        <taxon>Hyphomicrobiales</taxon>
        <taxon>Pleomorphomonadaceae</taxon>
        <taxon>Oharaeibacter</taxon>
    </lineage>
</organism>
<dbReference type="RefSeq" id="WP_126536454.1">
    <property type="nucleotide sequence ID" value="NZ_BSPM01000008.1"/>
</dbReference>
<dbReference type="CDD" id="cd00038">
    <property type="entry name" value="CAP_ED"/>
    <property type="match status" value="1"/>
</dbReference>
<feature type="domain" description="Cyclic nucleotide-binding" evidence="2">
    <location>
        <begin position="106"/>
        <end position="196"/>
    </location>
</feature>
<dbReference type="SUPFAM" id="SSF51206">
    <property type="entry name" value="cAMP-binding domain-like"/>
    <property type="match status" value="1"/>
</dbReference>
<evidence type="ECO:0000256" key="1">
    <source>
        <dbReference type="SAM" id="Phobius"/>
    </source>
</evidence>
<dbReference type="Gene3D" id="2.60.120.10">
    <property type="entry name" value="Jelly Rolls"/>
    <property type="match status" value="1"/>
</dbReference>
<gene>
    <name evidence="3" type="ORF">EDD54_0747</name>
</gene>
<keyword evidence="1" id="KW-1133">Transmembrane helix</keyword>
<evidence type="ECO:0000313" key="4">
    <source>
        <dbReference type="Proteomes" id="UP000294547"/>
    </source>
</evidence>
<comment type="caution">
    <text evidence="3">The sequence shown here is derived from an EMBL/GenBank/DDBJ whole genome shotgun (WGS) entry which is preliminary data.</text>
</comment>
<keyword evidence="4" id="KW-1185">Reference proteome</keyword>
<sequence>MEWTFGEAAAAVRAALFDGASPFGHAAYLALTLSYLVSSMLWLRVLAVVGIVLEMIYFAYSGGDLGAGLAWSAIFVAINLFHIGVILRGRFGLAISPEQRAFLKATFPVLDPARLVRLLACGGFETLPAGANLTEEGRPVRRLFVVRTGSCAVVAGGREVARRGAGLVVGEMAFLTGRPASATVTMAEDGEVLALDPARLAAEAGRDDVVSTAVYRLLGEDLARKLAAANERGAGWSAAVAVPVADGSGQGRATAP</sequence>
<dbReference type="PROSITE" id="PS50042">
    <property type="entry name" value="CNMP_BINDING_3"/>
    <property type="match status" value="1"/>
</dbReference>
<name>A0A4R6RJZ2_9HYPH</name>
<keyword evidence="1" id="KW-0812">Transmembrane</keyword>
<dbReference type="OrthoDB" id="7946922at2"/>
<accession>A0A4R6RJZ2</accession>
<evidence type="ECO:0000259" key="2">
    <source>
        <dbReference type="PROSITE" id="PS50042"/>
    </source>
</evidence>
<dbReference type="EMBL" id="SNXY01000006">
    <property type="protein sequence ID" value="TDP86863.1"/>
    <property type="molecule type" value="Genomic_DNA"/>
</dbReference>
<dbReference type="SMART" id="SM00100">
    <property type="entry name" value="cNMP"/>
    <property type="match status" value="1"/>
</dbReference>
<reference evidence="3 4" key="1">
    <citation type="submission" date="2019-03" db="EMBL/GenBank/DDBJ databases">
        <title>Genomic Encyclopedia of Type Strains, Phase IV (KMG-IV): sequencing the most valuable type-strain genomes for metagenomic binning, comparative biology and taxonomic classification.</title>
        <authorList>
            <person name="Goeker M."/>
        </authorList>
    </citation>
    <scope>NUCLEOTIDE SEQUENCE [LARGE SCALE GENOMIC DNA]</scope>
    <source>
        <strain evidence="3 4">DSM 102969</strain>
    </source>
</reference>
<dbReference type="Pfam" id="PF00027">
    <property type="entry name" value="cNMP_binding"/>
    <property type="match status" value="1"/>
</dbReference>
<feature type="transmembrane region" description="Helical" evidence="1">
    <location>
        <begin position="66"/>
        <end position="87"/>
    </location>
</feature>
<dbReference type="InterPro" id="IPR014710">
    <property type="entry name" value="RmlC-like_jellyroll"/>
</dbReference>
<dbReference type="Proteomes" id="UP000294547">
    <property type="component" value="Unassembled WGS sequence"/>
</dbReference>
<dbReference type="InterPro" id="IPR000595">
    <property type="entry name" value="cNMP-bd_dom"/>
</dbReference>
<dbReference type="InterPro" id="IPR018490">
    <property type="entry name" value="cNMP-bd_dom_sf"/>
</dbReference>
<feature type="transmembrane region" description="Helical" evidence="1">
    <location>
        <begin position="41"/>
        <end position="60"/>
    </location>
</feature>
<dbReference type="AlphaFoldDB" id="A0A4R6RJZ2"/>
<evidence type="ECO:0000313" key="3">
    <source>
        <dbReference type="EMBL" id="TDP86863.1"/>
    </source>
</evidence>
<keyword evidence="1" id="KW-0472">Membrane</keyword>